<dbReference type="InterPro" id="IPR050809">
    <property type="entry name" value="UgpAE/MalFG_permease"/>
</dbReference>
<evidence type="ECO:0000313" key="9">
    <source>
        <dbReference type="EMBL" id="MBB3131446.1"/>
    </source>
</evidence>
<evidence type="ECO:0000259" key="8">
    <source>
        <dbReference type="PROSITE" id="PS50928"/>
    </source>
</evidence>
<feature type="transmembrane region" description="Helical" evidence="7">
    <location>
        <begin position="191"/>
        <end position="209"/>
    </location>
</feature>
<evidence type="ECO:0000256" key="7">
    <source>
        <dbReference type="RuleBase" id="RU363032"/>
    </source>
</evidence>
<feature type="transmembrane region" description="Helical" evidence="7">
    <location>
        <begin position="33"/>
        <end position="52"/>
    </location>
</feature>
<name>A0A839TX57_9BACL</name>
<evidence type="ECO:0000256" key="3">
    <source>
        <dbReference type="ARBA" id="ARBA00022475"/>
    </source>
</evidence>
<dbReference type="RefSeq" id="WP_246426912.1">
    <property type="nucleotide sequence ID" value="NZ_JACHXJ010000007.1"/>
</dbReference>
<evidence type="ECO:0000256" key="6">
    <source>
        <dbReference type="ARBA" id="ARBA00023136"/>
    </source>
</evidence>
<dbReference type="Pfam" id="PF00528">
    <property type="entry name" value="BPD_transp_1"/>
    <property type="match status" value="1"/>
</dbReference>
<feature type="transmembrane region" description="Helical" evidence="7">
    <location>
        <begin position="134"/>
        <end position="154"/>
    </location>
</feature>
<keyword evidence="2 7" id="KW-0813">Transport</keyword>
<comment type="subcellular location">
    <subcellularLocation>
        <location evidence="1 7">Cell membrane</location>
        <topology evidence="1 7">Multi-pass membrane protein</topology>
    </subcellularLocation>
</comment>
<dbReference type="Gene3D" id="1.10.3720.10">
    <property type="entry name" value="MetI-like"/>
    <property type="match status" value="1"/>
</dbReference>
<evidence type="ECO:0000256" key="4">
    <source>
        <dbReference type="ARBA" id="ARBA00022692"/>
    </source>
</evidence>
<evidence type="ECO:0000256" key="1">
    <source>
        <dbReference type="ARBA" id="ARBA00004651"/>
    </source>
</evidence>
<comment type="similarity">
    <text evidence="7">Belongs to the binding-protein-dependent transport system permease family.</text>
</comment>
<keyword evidence="4 7" id="KW-0812">Transmembrane</keyword>
<evidence type="ECO:0000313" key="10">
    <source>
        <dbReference type="Proteomes" id="UP000517523"/>
    </source>
</evidence>
<dbReference type="InterPro" id="IPR000515">
    <property type="entry name" value="MetI-like"/>
</dbReference>
<organism evidence="9 10">
    <name type="scientific">Paenibacillus rhizosphaerae</name>
    <dbReference type="NCBI Taxonomy" id="297318"/>
    <lineage>
        <taxon>Bacteria</taxon>
        <taxon>Bacillati</taxon>
        <taxon>Bacillota</taxon>
        <taxon>Bacilli</taxon>
        <taxon>Bacillales</taxon>
        <taxon>Paenibacillaceae</taxon>
        <taxon>Paenibacillus</taxon>
    </lineage>
</organism>
<reference evidence="9 10" key="1">
    <citation type="submission" date="2020-08" db="EMBL/GenBank/DDBJ databases">
        <title>Genomic Encyclopedia of Type Strains, Phase III (KMG-III): the genomes of soil and plant-associated and newly described type strains.</title>
        <authorList>
            <person name="Whitman W."/>
        </authorList>
    </citation>
    <scope>NUCLEOTIDE SEQUENCE [LARGE SCALE GENOMIC DNA]</scope>
    <source>
        <strain evidence="9 10">CECT 5831</strain>
    </source>
</reference>
<dbReference type="InterPro" id="IPR035906">
    <property type="entry name" value="MetI-like_sf"/>
</dbReference>
<protein>
    <submittedName>
        <fullName evidence="9">Putative aldouronate transport system permease protein</fullName>
    </submittedName>
</protein>
<dbReference type="CDD" id="cd06261">
    <property type="entry name" value="TM_PBP2"/>
    <property type="match status" value="1"/>
</dbReference>
<dbReference type="EMBL" id="JACHXJ010000007">
    <property type="protein sequence ID" value="MBB3131446.1"/>
    <property type="molecule type" value="Genomic_DNA"/>
</dbReference>
<keyword evidence="6 7" id="KW-0472">Membrane</keyword>
<dbReference type="AlphaFoldDB" id="A0A839TX57"/>
<dbReference type="PROSITE" id="PS50928">
    <property type="entry name" value="ABC_TM1"/>
    <property type="match status" value="1"/>
</dbReference>
<proteinExistence type="inferred from homology"/>
<feature type="transmembrane region" description="Helical" evidence="7">
    <location>
        <begin position="100"/>
        <end position="122"/>
    </location>
</feature>
<dbReference type="GO" id="GO:0005886">
    <property type="term" value="C:plasma membrane"/>
    <property type="evidence" value="ECO:0007669"/>
    <property type="project" value="UniProtKB-SubCell"/>
</dbReference>
<evidence type="ECO:0000256" key="5">
    <source>
        <dbReference type="ARBA" id="ARBA00022989"/>
    </source>
</evidence>
<keyword evidence="3" id="KW-1003">Cell membrane</keyword>
<dbReference type="GO" id="GO:0055085">
    <property type="term" value="P:transmembrane transport"/>
    <property type="evidence" value="ECO:0007669"/>
    <property type="project" value="InterPro"/>
</dbReference>
<accession>A0A839TX57</accession>
<dbReference type="PANTHER" id="PTHR43227">
    <property type="entry name" value="BLL4140 PROTEIN"/>
    <property type="match status" value="1"/>
</dbReference>
<feature type="transmembrane region" description="Helical" evidence="7">
    <location>
        <begin position="230"/>
        <end position="252"/>
    </location>
</feature>
<gene>
    <name evidence="9" type="ORF">FHS19_006169</name>
</gene>
<dbReference type="PANTHER" id="PTHR43227:SF11">
    <property type="entry name" value="BLL4140 PROTEIN"/>
    <property type="match status" value="1"/>
</dbReference>
<dbReference type="SUPFAM" id="SSF161098">
    <property type="entry name" value="MetI-like"/>
    <property type="match status" value="1"/>
</dbReference>
<feature type="transmembrane region" description="Helical" evidence="7">
    <location>
        <begin position="288"/>
        <end position="309"/>
    </location>
</feature>
<sequence>MMNTKLERTALAQLKTPAKPKAASLWHRVIRNWQLYVLLLPLLLHFAIFQYAPMYGLQIAFKNFRAIDGIWGSPWVGFDHFERFFRSYQFWNTLQNTLLINLYDLVFAFPIAILFALMLNQVARLRFKKWVQTITYAPHFISTVVLVGMLYIFLNPRTGMINNWIDLFGGERINFFGEAAWFKPMYVISEIWQTTGWSAIIYLAALTSVDPQLHEAAIMDGASKLQRVRHIDVPTIMPVIMIMLILKMGHFASLGFSKVLLMQNSLNIDSSEVIQTYVYKTGLVGAQYSYSAAIGLFDNLINFTLLLTMNQLAKKLKQQSLF</sequence>
<evidence type="ECO:0000256" key="2">
    <source>
        <dbReference type="ARBA" id="ARBA00022448"/>
    </source>
</evidence>
<comment type="caution">
    <text evidence="9">The sequence shown here is derived from an EMBL/GenBank/DDBJ whole genome shotgun (WGS) entry which is preliminary data.</text>
</comment>
<dbReference type="Proteomes" id="UP000517523">
    <property type="component" value="Unassembled WGS sequence"/>
</dbReference>
<feature type="domain" description="ABC transmembrane type-1" evidence="8">
    <location>
        <begin position="94"/>
        <end position="309"/>
    </location>
</feature>
<keyword evidence="5 7" id="KW-1133">Transmembrane helix</keyword>